<dbReference type="EMBL" id="BK014884">
    <property type="protein sequence ID" value="DAD80602.1"/>
    <property type="molecule type" value="Genomic_DNA"/>
</dbReference>
<evidence type="ECO:0000313" key="1">
    <source>
        <dbReference type="EMBL" id="DAD80602.1"/>
    </source>
</evidence>
<protein>
    <submittedName>
        <fullName evidence="1">Uncharacterized protein</fullName>
    </submittedName>
</protein>
<reference evidence="1" key="1">
    <citation type="journal article" date="2021" name="Proc. Natl. Acad. Sci. U.S.A.">
        <title>A Catalog of Tens of Thousands of Viruses from Human Metagenomes Reveals Hidden Associations with Chronic Diseases.</title>
        <authorList>
            <person name="Tisza M.J."/>
            <person name="Buck C.B."/>
        </authorList>
    </citation>
    <scope>NUCLEOTIDE SEQUENCE</scope>
    <source>
        <strain evidence="1">CtYh54</strain>
    </source>
</reference>
<sequence length="125" mass="14214">MEDKENIKEPIKEQIARIEGNFMNAMAEFTRQSGYVEGTLDAMISTTMDMNPEISMISDRLIKTFHAIEGICSRGLSKEFKSMLDLCKQLNMELEQEKQAKNIPTIDLDLAADIIKKKKAKKNAK</sequence>
<organism evidence="1">
    <name type="scientific">Siphoviridae sp. ctYh54</name>
    <dbReference type="NCBI Taxonomy" id="2826379"/>
    <lineage>
        <taxon>Viruses</taxon>
        <taxon>Duplodnaviria</taxon>
        <taxon>Heunggongvirae</taxon>
        <taxon>Uroviricota</taxon>
        <taxon>Caudoviricetes</taxon>
    </lineage>
</organism>
<accession>A0A8S5MEE4</accession>
<proteinExistence type="predicted"/>
<name>A0A8S5MEE4_9CAUD</name>